<accession>A0A9P7JP34</accession>
<evidence type="ECO:0000313" key="2">
    <source>
        <dbReference type="EMBL" id="KAG2094396.1"/>
    </source>
</evidence>
<keyword evidence="2" id="KW-0808">Transferase</keyword>
<evidence type="ECO:0000313" key="3">
    <source>
        <dbReference type="Proteomes" id="UP000823399"/>
    </source>
</evidence>
<dbReference type="PANTHER" id="PTHR38248:SF2">
    <property type="entry name" value="FUNK1 11"/>
    <property type="match status" value="1"/>
</dbReference>
<protein>
    <submittedName>
        <fullName evidence="2">Kinase-like domain-containing protein</fullName>
    </submittedName>
</protein>
<dbReference type="AlphaFoldDB" id="A0A9P7JP34"/>
<dbReference type="InterPro" id="IPR000719">
    <property type="entry name" value="Prot_kinase_dom"/>
</dbReference>
<sequence length="346" mass="39551">MSLANSKAYGMDPTMHMCNESCQQSHCHVGDNGIGWIEDEKKQKLWIIAVLWRTKKDHEEKVLELVRGIPNVVTLVAAWDVEYNGEPDSTLRIRHCHGKFSPGFRCKYHRHMLLTPCGEPLSTYSTKRELISAFRDFVVAHKEMVRKNVLHGDLSPNNFIIYEGQGYFIDFDHVQIITQGNTSVRSRGTGTIPYMSIRLLYAIAAIERTQSWGNAMVEHTPSDDLESLFYIFVDFVTTFDGPKGSPKKAERWSEVIESMGTAAAPYKSGLVLVPRCDRELMDRTTTYFGRVRELVQAWRYKFLDADADQTRTGITHEEIEGILNTWVSHEAIDEPLPPEEMVLEPH</sequence>
<dbReference type="PROSITE" id="PS00109">
    <property type="entry name" value="PROTEIN_KINASE_TYR"/>
    <property type="match status" value="1"/>
</dbReference>
<evidence type="ECO:0000259" key="1">
    <source>
        <dbReference type="PROSITE" id="PS50011"/>
    </source>
</evidence>
<dbReference type="OrthoDB" id="2636366at2759"/>
<feature type="domain" description="Protein kinase" evidence="1">
    <location>
        <begin position="1"/>
        <end position="346"/>
    </location>
</feature>
<dbReference type="SUPFAM" id="SSF56112">
    <property type="entry name" value="Protein kinase-like (PK-like)"/>
    <property type="match status" value="1"/>
</dbReference>
<dbReference type="GO" id="GO:0005524">
    <property type="term" value="F:ATP binding"/>
    <property type="evidence" value="ECO:0007669"/>
    <property type="project" value="InterPro"/>
</dbReference>
<dbReference type="PANTHER" id="PTHR38248">
    <property type="entry name" value="FUNK1 6"/>
    <property type="match status" value="1"/>
</dbReference>
<dbReference type="Pfam" id="PF17667">
    <property type="entry name" value="Pkinase_fungal"/>
    <property type="match status" value="1"/>
</dbReference>
<gene>
    <name evidence="2" type="ORF">F5147DRAFT_657162</name>
</gene>
<organism evidence="2 3">
    <name type="scientific">Suillus discolor</name>
    <dbReference type="NCBI Taxonomy" id="1912936"/>
    <lineage>
        <taxon>Eukaryota</taxon>
        <taxon>Fungi</taxon>
        <taxon>Dikarya</taxon>
        <taxon>Basidiomycota</taxon>
        <taxon>Agaricomycotina</taxon>
        <taxon>Agaricomycetes</taxon>
        <taxon>Agaricomycetidae</taxon>
        <taxon>Boletales</taxon>
        <taxon>Suillineae</taxon>
        <taxon>Suillaceae</taxon>
        <taxon>Suillus</taxon>
    </lineage>
</organism>
<reference evidence="2" key="1">
    <citation type="journal article" date="2020" name="New Phytol.">
        <title>Comparative genomics reveals dynamic genome evolution in host specialist ectomycorrhizal fungi.</title>
        <authorList>
            <person name="Lofgren L.A."/>
            <person name="Nguyen N.H."/>
            <person name="Vilgalys R."/>
            <person name="Ruytinx J."/>
            <person name="Liao H.L."/>
            <person name="Branco S."/>
            <person name="Kuo A."/>
            <person name="LaButti K."/>
            <person name="Lipzen A."/>
            <person name="Andreopoulos W."/>
            <person name="Pangilinan J."/>
            <person name="Riley R."/>
            <person name="Hundley H."/>
            <person name="Na H."/>
            <person name="Barry K."/>
            <person name="Grigoriev I.V."/>
            <person name="Stajich J.E."/>
            <person name="Kennedy P.G."/>
        </authorList>
    </citation>
    <scope>NUCLEOTIDE SEQUENCE</scope>
    <source>
        <strain evidence="2">FC423</strain>
    </source>
</reference>
<dbReference type="Proteomes" id="UP000823399">
    <property type="component" value="Unassembled WGS sequence"/>
</dbReference>
<dbReference type="GO" id="GO:0004672">
    <property type="term" value="F:protein kinase activity"/>
    <property type="evidence" value="ECO:0007669"/>
    <property type="project" value="InterPro"/>
</dbReference>
<dbReference type="PROSITE" id="PS50011">
    <property type="entry name" value="PROTEIN_KINASE_DOM"/>
    <property type="match status" value="1"/>
</dbReference>
<dbReference type="InterPro" id="IPR040976">
    <property type="entry name" value="Pkinase_fungal"/>
</dbReference>
<comment type="caution">
    <text evidence="2">The sequence shown here is derived from an EMBL/GenBank/DDBJ whole genome shotgun (WGS) entry which is preliminary data.</text>
</comment>
<dbReference type="InterPro" id="IPR008266">
    <property type="entry name" value="Tyr_kinase_AS"/>
</dbReference>
<dbReference type="RefSeq" id="XP_041287516.1">
    <property type="nucleotide sequence ID" value="XM_041434226.1"/>
</dbReference>
<keyword evidence="3" id="KW-1185">Reference proteome</keyword>
<name>A0A9P7JP34_9AGAM</name>
<dbReference type="InterPro" id="IPR011009">
    <property type="entry name" value="Kinase-like_dom_sf"/>
</dbReference>
<dbReference type="EMBL" id="JABBWM010000079">
    <property type="protein sequence ID" value="KAG2094396.1"/>
    <property type="molecule type" value="Genomic_DNA"/>
</dbReference>
<dbReference type="Gene3D" id="1.10.510.10">
    <property type="entry name" value="Transferase(Phosphotransferase) domain 1"/>
    <property type="match status" value="1"/>
</dbReference>
<keyword evidence="2" id="KW-0418">Kinase</keyword>
<proteinExistence type="predicted"/>
<dbReference type="GeneID" id="64696485"/>